<feature type="chain" id="PRO_5041446369" evidence="1">
    <location>
        <begin position="16"/>
        <end position="198"/>
    </location>
</feature>
<gene>
    <name evidence="2" type="ORF">H2204_007763</name>
</gene>
<evidence type="ECO:0000256" key="1">
    <source>
        <dbReference type="SAM" id="SignalP"/>
    </source>
</evidence>
<organism evidence="2">
    <name type="scientific">Knufia peltigerae</name>
    <dbReference type="NCBI Taxonomy" id="1002370"/>
    <lineage>
        <taxon>Eukaryota</taxon>
        <taxon>Fungi</taxon>
        <taxon>Dikarya</taxon>
        <taxon>Ascomycota</taxon>
        <taxon>Pezizomycotina</taxon>
        <taxon>Eurotiomycetes</taxon>
        <taxon>Chaetothyriomycetidae</taxon>
        <taxon>Chaetothyriales</taxon>
        <taxon>Trichomeriaceae</taxon>
        <taxon>Knufia</taxon>
    </lineage>
</organism>
<protein>
    <submittedName>
        <fullName evidence="2">Uncharacterized protein</fullName>
    </submittedName>
</protein>
<accession>A0AA38Y173</accession>
<reference evidence="2" key="1">
    <citation type="submission" date="2022-10" db="EMBL/GenBank/DDBJ databases">
        <title>Culturing micro-colonial fungi from biological soil crusts in the Mojave desert and describing Neophaeococcomyces mojavensis, and introducing the new genera and species Taxawa tesnikishii.</title>
        <authorList>
            <person name="Kurbessoian T."/>
            <person name="Stajich J.E."/>
        </authorList>
    </citation>
    <scope>NUCLEOTIDE SEQUENCE</scope>
    <source>
        <strain evidence="2">TK_35</strain>
    </source>
</reference>
<evidence type="ECO:0000313" key="2">
    <source>
        <dbReference type="EMBL" id="KAJ9632676.1"/>
    </source>
</evidence>
<sequence length="198" mass="22294">MLALLFVATSAGAQTRLPSPEESFDLFARYLLEGDEEAAAQVSAMIDMPPLSERWEATVERMMIGEASEDDAQTHLGRELSPIMAEALRQTRCRSTDSKRSDRDGVQISIVDYSCQMHDYAALSDGTPAPELREQMAHDDLVGIRVWMDLLQRAPKRTYNTRVTMARENDERAWVPQDLPPMHEWIQMLLTLPDGAAS</sequence>
<proteinExistence type="predicted"/>
<dbReference type="EMBL" id="JAPDRN010000054">
    <property type="protein sequence ID" value="KAJ9632676.1"/>
    <property type="molecule type" value="Genomic_DNA"/>
</dbReference>
<comment type="caution">
    <text evidence="2">The sequence shown here is derived from an EMBL/GenBank/DDBJ whole genome shotgun (WGS) entry which is preliminary data.</text>
</comment>
<dbReference type="AlphaFoldDB" id="A0AA38Y173"/>
<keyword evidence="1" id="KW-0732">Signal</keyword>
<name>A0AA38Y173_9EURO</name>
<feature type="signal peptide" evidence="1">
    <location>
        <begin position="1"/>
        <end position="15"/>
    </location>
</feature>